<keyword evidence="1" id="KW-1133">Transmembrane helix</keyword>
<dbReference type="Pfam" id="PF00990">
    <property type="entry name" value="GGDEF"/>
    <property type="match status" value="1"/>
</dbReference>
<evidence type="ECO:0000259" key="2">
    <source>
        <dbReference type="PROSITE" id="PS50112"/>
    </source>
</evidence>
<dbReference type="InterPro" id="IPR013656">
    <property type="entry name" value="PAS_4"/>
</dbReference>
<keyword evidence="1" id="KW-0812">Transmembrane</keyword>
<sequence length="671" mass="74021">MVRWSLKSRVVASTVVVVLLLAVLLILVARHYVFANLEDSLQAQQDAQVRLVAEQLDDKFEVRTVILRRLAEHLAPLLDRGPAELKRVAEEAAPAPELFDSVFLAWPDGKRAFDTRTIDADADVSDRQYFRDALRGASVVISEPVMTQVTGRPGVAMAIPVRSVDGRVRAVLVGRLDLRREDFLLALSRSRIGTTGTYCLVSSGRFPRYVVHVDSAKVLQPASSEDESCGTDTARSIWEFAWPTRPIVARHRLETAGWELVAALPAREAYSPITRARLRILTAVGAALAISGLLMWRVARRLLAPLESLERAVQESATDFSRCASLPTSRKDEIGSLARTFSTVMGQLAERTNFLLAARTLAEEREARIHAIANHIPDLVAYLDLDERYVFVNHAYEQRFGISADEIIGLTPLHLWGAAVYAKVIGPPLRLALSGELVKFEAEHLHENHPVCFDVTYQPAWSATADKVVGAHVFARDITAERQKMRSLEQTTMSDYLTGLLNRKGFDRRLESAMVQSEEGSKIMALLLVDIDNFKLVNDTYGHPVGDKLLNVVATRLKSCAGETCAVARVGGDEFAVILEDVLTSDAVLRVARAILSATCETFILNGYQIACSTSVGAALKNPCDNNTRNELLLKADTALYSAKHSGKARFILFGESQTVALDSNDRPRRD</sequence>
<dbReference type="Pfam" id="PF00672">
    <property type="entry name" value="HAMP"/>
    <property type="match status" value="1"/>
</dbReference>
<evidence type="ECO:0000259" key="4">
    <source>
        <dbReference type="PROSITE" id="PS50887"/>
    </source>
</evidence>
<dbReference type="InterPro" id="IPR003660">
    <property type="entry name" value="HAMP_dom"/>
</dbReference>
<dbReference type="SUPFAM" id="SSF55785">
    <property type="entry name" value="PYP-like sensor domain (PAS domain)"/>
    <property type="match status" value="1"/>
</dbReference>
<dbReference type="InterPro" id="IPR043128">
    <property type="entry name" value="Rev_trsase/Diguanyl_cyclase"/>
</dbReference>
<geneLocation type="plasmid" evidence="5">
    <name>megaplasmid</name>
</geneLocation>
<dbReference type="GO" id="GO:0007165">
    <property type="term" value="P:signal transduction"/>
    <property type="evidence" value="ECO:0007669"/>
    <property type="project" value="InterPro"/>
</dbReference>
<dbReference type="InterPro" id="IPR000014">
    <property type="entry name" value="PAS"/>
</dbReference>
<dbReference type="OrthoDB" id="8929028at2"/>
<dbReference type="HOGENOM" id="CLU_000445_134_1_4"/>
<keyword evidence="1" id="KW-0472">Membrane</keyword>
<keyword evidence="5" id="KW-0614">Plasmid</keyword>
<dbReference type="SUPFAM" id="SSF55073">
    <property type="entry name" value="Nucleotide cyclase"/>
    <property type="match status" value="1"/>
</dbReference>
<dbReference type="SMART" id="SM00091">
    <property type="entry name" value="PAS"/>
    <property type="match status" value="1"/>
</dbReference>
<dbReference type="Gene3D" id="6.10.340.10">
    <property type="match status" value="1"/>
</dbReference>
<reference evidence="5" key="1">
    <citation type="submission" date="2005-08" db="EMBL/GenBank/DDBJ databases">
        <title>Complete sequence of a megaplasmid of Ralstonia eutropha JMP134.</title>
        <authorList>
            <person name="Copeland A."/>
            <person name="Lucas S."/>
            <person name="Lapidus A."/>
            <person name="Barry K."/>
            <person name="Detter J.C."/>
            <person name="Glavina T."/>
            <person name="Hammon N."/>
            <person name="Israni S."/>
            <person name="Pitluck S."/>
            <person name="Goltsman E."/>
            <person name="Martinez M."/>
            <person name="Vergez L."/>
            <person name="Larimer F."/>
            <person name="Land M."/>
            <person name="Lykidis A."/>
            <person name="Richardson P."/>
        </authorList>
    </citation>
    <scope>NUCLEOTIDE SEQUENCE [LARGE SCALE GENOMIC DNA]</scope>
    <source>
        <strain evidence="5">JMP134</strain>
        <plasmid evidence="5">megaplasmid</plasmid>
    </source>
</reference>
<dbReference type="PANTHER" id="PTHR44757">
    <property type="entry name" value="DIGUANYLATE CYCLASE DGCP"/>
    <property type="match status" value="1"/>
</dbReference>
<dbReference type="eggNOG" id="COG5000">
    <property type="taxonomic scope" value="Bacteria"/>
</dbReference>
<dbReference type="PROSITE" id="PS50885">
    <property type="entry name" value="HAMP"/>
    <property type="match status" value="1"/>
</dbReference>
<dbReference type="Pfam" id="PF08448">
    <property type="entry name" value="PAS_4"/>
    <property type="match status" value="1"/>
</dbReference>
<dbReference type="CDD" id="cd01949">
    <property type="entry name" value="GGDEF"/>
    <property type="match status" value="1"/>
</dbReference>
<name>Q46NC3_CUPPJ</name>
<dbReference type="SMART" id="SM00304">
    <property type="entry name" value="HAMP"/>
    <property type="match status" value="1"/>
</dbReference>
<feature type="transmembrane region" description="Helical" evidence="1">
    <location>
        <begin position="280"/>
        <end position="299"/>
    </location>
</feature>
<dbReference type="CDD" id="cd12914">
    <property type="entry name" value="PDC1_DGC_like"/>
    <property type="match status" value="1"/>
</dbReference>
<dbReference type="SMART" id="SM00267">
    <property type="entry name" value="GGDEF"/>
    <property type="match status" value="1"/>
</dbReference>
<dbReference type="CDD" id="cd06225">
    <property type="entry name" value="HAMP"/>
    <property type="match status" value="1"/>
</dbReference>
<protein>
    <submittedName>
        <fullName evidence="5">PAS:GGDEF protein</fullName>
    </submittedName>
</protein>
<gene>
    <name evidence="5" type="ordered locus">Reut_C6017</name>
</gene>
<dbReference type="CDD" id="cd00130">
    <property type="entry name" value="PAS"/>
    <property type="match status" value="1"/>
</dbReference>
<dbReference type="Gene3D" id="3.30.450.20">
    <property type="entry name" value="PAS domain"/>
    <property type="match status" value="2"/>
</dbReference>
<dbReference type="InterPro" id="IPR000160">
    <property type="entry name" value="GGDEF_dom"/>
</dbReference>
<dbReference type="GO" id="GO:0016020">
    <property type="term" value="C:membrane"/>
    <property type="evidence" value="ECO:0007669"/>
    <property type="project" value="InterPro"/>
</dbReference>
<dbReference type="InterPro" id="IPR029787">
    <property type="entry name" value="Nucleotide_cyclase"/>
</dbReference>
<dbReference type="Gene3D" id="3.30.70.270">
    <property type="match status" value="1"/>
</dbReference>
<proteinExistence type="predicted"/>
<evidence type="ECO:0000256" key="1">
    <source>
        <dbReference type="SAM" id="Phobius"/>
    </source>
</evidence>
<dbReference type="FunFam" id="3.30.70.270:FF:000001">
    <property type="entry name" value="Diguanylate cyclase domain protein"/>
    <property type="match status" value="1"/>
</dbReference>
<dbReference type="InterPro" id="IPR035965">
    <property type="entry name" value="PAS-like_dom_sf"/>
</dbReference>
<accession>Q46NC3</accession>
<dbReference type="eggNOG" id="COG2199">
    <property type="taxonomic scope" value="Bacteria"/>
</dbReference>
<feature type="domain" description="HAMP" evidence="3">
    <location>
        <begin position="300"/>
        <end position="353"/>
    </location>
</feature>
<feature type="domain" description="GGDEF" evidence="4">
    <location>
        <begin position="522"/>
        <end position="656"/>
    </location>
</feature>
<dbReference type="PROSITE" id="PS50887">
    <property type="entry name" value="GGDEF"/>
    <property type="match status" value="1"/>
</dbReference>
<dbReference type="GO" id="GO:0003824">
    <property type="term" value="F:catalytic activity"/>
    <property type="evidence" value="ECO:0007669"/>
    <property type="project" value="UniProtKB-ARBA"/>
</dbReference>
<dbReference type="NCBIfam" id="TIGR00254">
    <property type="entry name" value="GGDEF"/>
    <property type="match status" value="1"/>
</dbReference>
<dbReference type="InterPro" id="IPR052155">
    <property type="entry name" value="Biofilm_reg_signaling"/>
</dbReference>
<dbReference type="EMBL" id="CP000092">
    <property type="protein sequence ID" value="AAZ65348.1"/>
    <property type="molecule type" value="Genomic_DNA"/>
</dbReference>
<dbReference type="AlphaFoldDB" id="Q46NC3"/>
<evidence type="ECO:0000259" key="3">
    <source>
        <dbReference type="PROSITE" id="PS50885"/>
    </source>
</evidence>
<dbReference type="PROSITE" id="PS50112">
    <property type="entry name" value="PAS"/>
    <property type="match status" value="1"/>
</dbReference>
<evidence type="ECO:0000313" key="5">
    <source>
        <dbReference type="EMBL" id="AAZ65348.1"/>
    </source>
</evidence>
<dbReference type="KEGG" id="reu:Reut_C6017"/>
<feature type="domain" description="PAS" evidence="2">
    <location>
        <begin position="365"/>
        <end position="409"/>
    </location>
</feature>
<organism evidence="5">
    <name type="scientific">Cupriavidus pinatubonensis (strain JMP 134 / LMG 1197)</name>
    <name type="common">Cupriavidus necator (strain JMP 134)</name>
    <dbReference type="NCBI Taxonomy" id="264198"/>
    <lineage>
        <taxon>Bacteria</taxon>
        <taxon>Pseudomonadati</taxon>
        <taxon>Pseudomonadota</taxon>
        <taxon>Betaproteobacteria</taxon>
        <taxon>Burkholderiales</taxon>
        <taxon>Burkholderiaceae</taxon>
        <taxon>Cupriavidus</taxon>
    </lineage>
</organism>
<dbReference type="PANTHER" id="PTHR44757:SF2">
    <property type="entry name" value="BIOFILM ARCHITECTURE MAINTENANCE PROTEIN MBAA"/>
    <property type="match status" value="1"/>
</dbReference>
<dbReference type="NCBIfam" id="TIGR00229">
    <property type="entry name" value="sensory_box"/>
    <property type="match status" value="1"/>
</dbReference>